<evidence type="ECO:0000313" key="2">
    <source>
        <dbReference type="EMBL" id="MBA4662541.1"/>
    </source>
</evidence>
<keyword evidence="1" id="KW-0472">Membrane</keyword>
<name>A0A7C9E801_OPUST</name>
<reference evidence="2" key="1">
    <citation type="journal article" date="2013" name="J. Plant Res.">
        <title>Effect of fungi and light on seed germination of three Opuntia species from semiarid lands of central Mexico.</title>
        <authorList>
            <person name="Delgado-Sanchez P."/>
            <person name="Jimenez-Bremont J.F."/>
            <person name="Guerrero-Gonzalez Mde L."/>
            <person name="Flores J."/>
        </authorList>
    </citation>
    <scope>NUCLEOTIDE SEQUENCE</scope>
    <source>
        <tissue evidence="2">Cladode</tissue>
    </source>
</reference>
<protein>
    <submittedName>
        <fullName evidence="2">Uncharacterized protein</fullName>
    </submittedName>
</protein>
<evidence type="ECO:0000256" key="1">
    <source>
        <dbReference type="SAM" id="Phobius"/>
    </source>
</evidence>
<proteinExistence type="predicted"/>
<feature type="transmembrane region" description="Helical" evidence="1">
    <location>
        <begin position="20"/>
        <end position="41"/>
    </location>
</feature>
<organism evidence="2">
    <name type="scientific">Opuntia streptacantha</name>
    <name type="common">Prickly pear cactus</name>
    <name type="synonym">Opuntia cardona</name>
    <dbReference type="NCBI Taxonomy" id="393608"/>
    <lineage>
        <taxon>Eukaryota</taxon>
        <taxon>Viridiplantae</taxon>
        <taxon>Streptophyta</taxon>
        <taxon>Embryophyta</taxon>
        <taxon>Tracheophyta</taxon>
        <taxon>Spermatophyta</taxon>
        <taxon>Magnoliopsida</taxon>
        <taxon>eudicotyledons</taxon>
        <taxon>Gunneridae</taxon>
        <taxon>Pentapetalae</taxon>
        <taxon>Caryophyllales</taxon>
        <taxon>Cactineae</taxon>
        <taxon>Cactaceae</taxon>
        <taxon>Opuntioideae</taxon>
        <taxon>Opuntia</taxon>
    </lineage>
</organism>
<keyword evidence="1" id="KW-1133">Transmembrane helix</keyword>
<keyword evidence="1" id="KW-0812">Transmembrane</keyword>
<dbReference type="AlphaFoldDB" id="A0A7C9E801"/>
<dbReference type="EMBL" id="GISG01216228">
    <property type="protein sequence ID" value="MBA4662541.1"/>
    <property type="molecule type" value="Transcribed_RNA"/>
</dbReference>
<accession>A0A7C9E801</accession>
<reference evidence="2" key="2">
    <citation type="submission" date="2020-07" db="EMBL/GenBank/DDBJ databases">
        <authorList>
            <person name="Vera ALvarez R."/>
            <person name="Arias-Moreno D.M."/>
            <person name="Jimenez-Jacinto V."/>
            <person name="Jimenez-Bremont J.F."/>
            <person name="Swaminathan K."/>
            <person name="Moose S.P."/>
            <person name="Guerrero-Gonzalez M.L."/>
            <person name="Marino-Ramirez L."/>
            <person name="Landsman D."/>
            <person name="Rodriguez-Kessler M."/>
            <person name="Delgado-Sanchez P."/>
        </authorList>
    </citation>
    <scope>NUCLEOTIDE SEQUENCE</scope>
    <source>
        <tissue evidence="2">Cladode</tissue>
    </source>
</reference>
<sequence>MFLHVQQTILATALITAPSVLAIALWALTSQFLLALINIFARANTITSESRWTFTAMCVLIHTSRVSPATTSILPTSSIVNFTAEESRSFTMNITITNKLDSLHCRTFTDSASEGVPACSKIGMLILPASSIVLQAFICFYIWG</sequence>